<dbReference type="PIRSF" id="PIRSF000530">
    <property type="entry name" value="Galactokinase"/>
    <property type="match status" value="1"/>
</dbReference>
<dbReference type="Pfam" id="PF00288">
    <property type="entry name" value="GHMP_kinases_N"/>
    <property type="match status" value="1"/>
</dbReference>
<keyword evidence="3" id="KW-0547">Nucleotide-binding</keyword>
<comment type="caution">
    <text evidence="11">The sequence shown here is derived from an EMBL/GenBank/DDBJ whole genome shotgun (WGS) entry which is preliminary data.</text>
</comment>
<feature type="domain" description="Galactokinase N-terminal" evidence="10">
    <location>
        <begin position="6"/>
        <end position="53"/>
    </location>
</feature>
<dbReference type="InterPro" id="IPR013750">
    <property type="entry name" value="GHMP_kinase_C_dom"/>
</dbReference>
<dbReference type="InterPro" id="IPR020568">
    <property type="entry name" value="Ribosomal_Su5_D2-typ_SF"/>
</dbReference>
<dbReference type="EMBL" id="WEGH01000004">
    <property type="protein sequence ID" value="MQY07670.1"/>
    <property type="molecule type" value="Genomic_DNA"/>
</dbReference>
<dbReference type="Gene3D" id="3.30.70.890">
    <property type="entry name" value="GHMP kinase, C-terminal domain"/>
    <property type="match status" value="1"/>
</dbReference>
<evidence type="ECO:0000256" key="1">
    <source>
        <dbReference type="ARBA" id="ARBA00006566"/>
    </source>
</evidence>
<sequence length="377" mass="38397">MSLIAEFTAVHGRPPSAVWRAPGRVNLIGEHTDYNDGLVLPFAIGLGVTVAAGRRDDGMLELRSRQAGGATVAVPVAGLEPGRPGGWAAYPAGVAWMLRDHGVRGASLLVDADLPQGAGLSSSAALGCAAALALCDLYGVGLGRPELALLVQQAENRFAGMPCGILDQTASLRCEEGHALLLDCRSGAAEPVPLPLAGLSALVVDTRAAHALTDGGYAARRAQCERAAGLLGVPALRDVTDLPAALAALPDAALRRRVAHVVTENARVEAAAGLLRGAAGDPGARLGALLTASHASLRDRYEVSWPEADVTVAAALEAGALGGRMVGGGFGGSVLLLARTDRADQVLAAVRAAYAGRGWEPPRAHRVAPAAGARRLS</sequence>
<evidence type="ECO:0000259" key="8">
    <source>
        <dbReference type="Pfam" id="PF00288"/>
    </source>
</evidence>
<comment type="similarity">
    <text evidence="1">Belongs to the GHMP kinase family. GalK subfamily.</text>
</comment>
<feature type="domain" description="GHMP kinase N-terminal" evidence="8">
    <location>
        <begin position="91"/>
        <end position="172"/>
    </location>
</feature>
<keyword evidence="12" id="KW-1185">Reference proteome</keyword>
<dbReference type="InterPro" id="IPR006204">
    <property type="entry name" value="GHMP_kinase_N_dom"/>
</dbReference>
<evidence type="ECO:0000313" key="11">
    <source>
        <dbReference type="EMBL" id="MQY07670.1"/>
    </source>
</evidence>
<dbReference type="InterPro" id="IPR006203">
    <property type="entry name" value="GHMP_knse_ATP-bd_CS"/>
</dbReference>
<keyword evidence="5" id="KW-0067">ATP-binding</keyword>
<dbReference type="NCBIfam" id="TIGR00131">
    <property type="entry name" value="gal_kin"/>
    <property type="match status" value="1"/>
</dbReference>
<dbReference type="InterPro" id="IPR000705">
    <property type="entry name" value="Galactokinase"/>
</dbReference>
<dbReference type="SUPFAM" id="SSF54211">
    <property type="entry name" value="Ribosomal protein S5 domain 2-like"/>
    <property type="match status" value="1"/>
</dbReference>
<dbReference type="EC" id="2.7.1.6" evidence="7"/>
<dbReference type="PROSITE" id="PS00106">
    <property type="entry name" value="GALACTOKINASE"/>
    <property type="match status" value="1"/>
</dbReference>
<reference evidence="11 12" key="1">
    <citation type="submission" date="2019-10" db="EMBL/GenBank/DDBJ databases">
        <title>Actinomadura rubteroloni sp. nov. and Actinomadura macrotermitis sp. nov., isolated from the gut of fungus growing-termite Macrotermes natalensis.</title>
        <authorList>
            <person name="Benndorf R."/>
            <person name="Martin K."/>
            <person name="Kuefner M."/>
            <person name="De Beer W."/>
            <person name="Kaster A.-K."/>
            <person name="Vollmers J."/>
            <person name="Poulsen M."/>
            <person name="Beemelmanns C."/>
        </authorList>
    </citation>
    <scope>NUCLEOTIDE SEQUENCE [LARGE SCALE GENOMIC DNA]</scope>
    <source>
        <strain evidence="11 12">RB68</strain>
    </source>
</reference>
<dbReference type="PANTHER" id="PTHR10457">
    <property type="entry name" value="MEVALONATE KINASE/GALACTOKINASE"/>
    <property type="match status" value="1"/>
</dbReference>
<dbReference type="SUPFAM" id="SSF55060">
    <property type="entry name" value="GHMP Kinase, C-terminal domain"/>
    <property type="match status" value="1"/>
</dbReference>
<dbReference type="InterPro" id="IPR036554">
    <property type="entry name" value="GHMP_kinase_C_sf"/>
</dbReference>
<evidence type="ECO:0000259" key="10">
    <source>
        <dbReference type="Pfam" id="PF10509"/>
    </source>
</evidence>
<evidence type="ECO:0000256" key="6">
    <source>
        <dbReference type="ARBA" id="ARBA00023144"/>
    </source>
</evidence>
<dbReference type="Proteomes" id="UP000487268">
    <property type="component" value="Unassembled WGS sequence"/>
</dbReference>
<gene>
    <name evidence="11" type="primary">galK_2</name>
    <name evidence="11" type="ORF">ACRB68_57720</name>
</gene>
<evidence type="ECO:0000313" key="12">
    <source>
        <dbReference type="Proteomes" id="UP000487268"/>
    </source>
</evidence>
<keyword evidence="6" id="KW-0299">Galactose metabolism</keyword>
<dbReference type="RefSeq" id="WP_328594917.1">
    <property type="nucleotide sequence ID" value="NZ_WEGH01000004.1"/>
</dbReference>
<dbReference type="PROSITE" id="PS00627">
    <property type="entry name" value="GHMP_KINASES_ATP"/>
    <property type="match status" value="1"/>
</dbReference>
<evidence type="ECO:0000256" key="5">
    <source>
        <dbReference type="ARBA" id="ARBA00022840"/>
    </source>
</evidence>
<dbReference type="InterPro" id="IPR019539">
    <property type="entry name" value="GalKase_N"/>
</dbReference>
<dbReference type="Gene3D" id="3.30.230.10">
    <property type="match status" value="1"/>
</dbReference>
<dbReference type="Pfam" id="PF10509">
    <property type="entry name" value="GalKase_gal_bdg"/>
    <property type="match status" value="1"/>
</dbReference>
<dbReference type="GO" id="GO:0005829">
    <property type="term" value="C:cytosol"/>
    <property type="evidence" value="ECO:0007669"/>
    <property type="project" value="TreeGrafter"/>
</dbReference>
<dbReference type="PANTHER" id="PTHR10457:SF7">
    <property type="entry name" value="GALACTOKINASE-RELATED"/>
    <property type="match status" value="1"/>
</dbReference>
<organism evidence="11 12">
    <name type="scientific">Actinomadura macrotermitis</name>
    <dbReference type="NCBI Taxonomy" id="2585200"/>
    <lineage>
        <taxon>Bacteria</taxon>
        <taxon>Bacillati</taxon>
        <taxon>Actinomycetota</taxon>
        <taxon>Actinomycetes</taxon>
        <taxon>Streptosporangiales</taxon>
        <taxon>Thermomonosporaceae</taxon>
        <taxon>Actinomadura</taxon>
    </lineage>
</organism>
<dbReference type="PRINTS" id="PR00473">
    <property type="entry name" value="GALCTOKINASE"/>
</dbReference>
<feature type="domain" description="GHMP kinase C-terminal" evidence="9">
    <location>
        <begin position="285"/>
        <end position="355"/>
    </location>
</feature>
<accession>A0A7K0C2L9</accession>
<evidence type="ECO:0000256" key="2">
    <source>
        <dbReference type="ARBA" id="ARBA00022679"/>
    </source>
</evidence>
<dbReference type="InterPro" id="IPR006206">
    <property type="entry name" value="Mevalonate/galactokinase"/>
</dbReference>
<evidence type="ECO:0000259" key="9">
    <source>
        <dbReference type="Pfam" id="PF08544"/>
    </source>
</evidence>
<dbReference type="PRINTS" id="PR00959">
    <property type="entry name" value="MEVGALKINASE"/>
</dbReference>
<dbReference type="FunFam" id="3.30.230.10:FF:000017">
    <property type="entry name" value="Galactokinase"/>
    <property type="match status" value="1"/>
</dbReference>
<evidence type="ECO:0000256" key="7">
    <source>
        <dbReference type="NCBIfam" id="TIGR00131"/>
    </source>
</evidence>
<name>A0A7K0C2L9_9ACTN</name>
<keyword evidence="6" id="KW-0119">Carbohydrate metabolism</keyword>
<dbReference type="GO" id="GO:0005524">
    <property type="term" value="F:ATP binding"/>
    <property type="evidence" value="ECO:0007669"/>
    <property type="project" value="UniProtKB-UniRule"/>
</dbReference>
<dbReference type="GO" id="GO:0006012">
    <property type="term" value="P:galactose metabolic process"/>
    <property type="evidence" value="ECO:0007669"/>
    <property type="project" value="UniProtKB-UniRule"/>
</dbReference>
<protein>
    <recommendedName>
        <fullName evidence="7">Galactokinase</fullName>
        <ecNumber evidence="7">2.7.1.6</ecNumber>
    </recommendedName>
</protein>
<evidence type="ECO:0000256" key="3">
    <source>
        <dbReference type="ARBA" id="ARBA00022741"/>
    </source>
</evidence>
<dbReference type="GO" id="GO:0004335">
    <property type="term" value="F:galactokinase activity"/>
    <property type="evidence" value="ECO:0007669"/>
    <property type="project" value="UniProtKB-UniRule"/>
</dbReference>
<dbReference type="Pfam" id="PF08544">
    <property type="entry name" value="GHMP_kinases_C"/>
    <property type="match status" value="1"/>
</dbReference>
<dbReference type="AlphaFoldDB" id="A0A7K0C2L9"/>
<keyword evidence="2 11" id="KW-0808">Transferase</keyword>
<dbReference type="InterPro" id="IPR019741">
    <property type="entry name" value="Galactokinase_CS"/>
</dbReference>
<keyword evidence="4 11" id="KW-0418">Kinase</keyword>
<evidence type="ECO:0000256" key="4">
    <source>
        <dbReference type="ARBA" id="ARBA00022777"/>
    </source>
</evidence>
<dbReference type="InterPro" id="IPR014721">
    <property type="entry name" value="Ribsml_uS5_D2-typ_fold_subgr"/>
</dbReference>
<proteinExistence type="inferred from homology"/>